<proteinExistence type="predicted"/>
<name>A0A450SDP3_9GAMM</name>
<sequence>MKQALSLFAEYTACANLEHLSAKSETANEIAVTLNVFSLEIFKELPALTDSFYQPVAGMVIVRMNFEMFSEMLNMAGQQRDLHLRRSGIFRRPLEIRYDL</sequence>
<reference evidence="1" key="1">
    <citation type="submission" date="2019-02" db="EMBL/GenBank/DDBJ databases">
        <authorList>
            <person name="Gruber-Vodicka R. H."/>
            <person name="Seah K. B. B."/>
        </authorList>
    </citation>
    <scope>NUCLEOTIDE SEQUENCE</scope>
    <source>
        <strain evidence="1">BECK_DK161</strain>
    </source>
</reference>
<dbReference type="AlphaFoldDB" id="A0A450SDP3"/>
<dbReference type="EMBL" id="CAADEY010000029">
    <property type="protein sequence ID" value="VFJ50628.1"/>
    <property type="molecule type" value="Genomic_DNA"/>
</dbReference>
<gene>
    <name evidence="1" type="ORF">BECKDK2373C_GA0170839_102932</name>
</gene>
<evidence type="ECO:0000313" key="1">
    <source>
        <dbReference type="EMBL" id="VFJ50628.1"/>
    </source>
</evidence>
<accession>A0A450SDP3</accession>
<protein>
    <submittedName>
        <fullName evidence="1">Uncharacterized protein</fullName>
    </submittedName>
</protein>
<organism evidence="1">
    <name type="scientific">Candidatus Kentrum sp. DK</name>
    <dbReference type="NCBI Taxonomy" id="2126562"/>
    <lineage>
        <taxon>Bacteria</taxon>
        <taxon>Pseudomonadati</taxon>
        <taxon>Pseudomonadota</taxon>
        <taxon>Gammaproteobacteria</taxon>
        <taxon>Candidatus Kentrum</taxon>
    </lineage>
</organism>